<sequence length="293" mass="32555">MSINEKISDYITFPRTFENYAWYKPLIVFIIASVIMFFIGGIIVVSTALLFGTDFTRFLLGGGIDGLNSSLPVLFSDLIIMLFIPALYISSKIVRDRPFSSYSSSRGGWNFKLFLKALIIPLILYLVYQGIYTTITGGGNGTFQLSISFLLVIFITVPLQSIAEEYLFRGILLQTLGSWFKIPILAIVIQALIFGLVHGYNSFGFIETLITGLIYGFFAWKTNGIEVSSAFHAANNMCVGISIMLGLQTSTSSPQLSSVLPLIVFEILLCVLLYYIGNKTNWFGEIPENTQNV</sequence>
<keyword evidence="3" id="KW-0482">Metalloprotease</keyword>
<dbReference type="GO" id="GO:0008237">
    <property type="term" value="F:metallopeptidase activity"/>
    <property type="evidence" value="ECO:0007669"/>
    <property type="project" value="UniProtKB-KW"/>
</dbReference>
<reference evidence="3" key="1">
    <citation type="submission" date="2019-04" db="EMBL/GenBank/DDBJ databases">
        <title>Evolution of Biomass-Degrading Anaerobic Consortia Revealed by Metagenomics.</title>
        <authorList>
            <person name="Peng X."/>
        </authorList>
    </citation>
    <scope>NUCLEOTIDE SEQUENCE</scope>
    <source>
        <strain evidence="3">SIG12</strain>
    </source>
</reference>
<name>A0A8T3VM96_9EURY</name>
<dbReference type="Pfam" id="PF02517">
    <property type="entry name" value="Rce1-like"/>
    <property type="match status" value="1"/>
</dbReference>
<organism evidence="3 4">
    <name type="scientific">Methanobrevibacter millerae</name>
    <dbReference type="NCBI Taxonomy" id="230361"/>
    <lineage>
        <taxon>Archaea</taxon>
        <taxon>Methanobacteriati</taxon>
        <taxon>Methanobacteriota</taxon>
        <taxon>Methanomada group</taxon>
        <taxon>Methanobacteria</taxon>
        <taxon>Methanobacteriales</taxon>
        <taxon>Methanobacteriaceae</taxon>
        <taxon>Methanobrevibacter</taxon>
    </lineage>
</organism>
<feature type="transmembrane region" description="Helical" evidence="1">
    <location>
        <begin position="71"/>
        <end position="90"/>
    </location>
</feature>
<evidence type="ECO:0000313" key="3">
    <source>
        <dbReference type="EMBL" id="MBE6505871.1"/>
    </source>
</evidence>
<feature type="transmembrane region" description="Helical" evidence="1">
    <location>
        <begin position="259"/>
        <end position="277"/>
    </location>
</feature>
<gene>
    <name evidence="3" type="ORF">E7Z73_09110</name>
</gene>
<dbReference type="GO" id="GO:0004175">
    <property type="term" value="F:endopeptidase activity"/>
    <property type="evidence" value="ECO:0007669"/>
    <property type="project" value="UniProtKB-ARBA"/>
</dbReference>
<dbReference type="AlphaFoldDB" id="A0A8T3VM96"/>
<keyword evidence="3" id="KW-0645">Protease</keyword>
<dbReference type="PANTHER" id="PTHR36435">
    <property type="entry name" value="SLR1288 PROTEIN"/>
    <property type="match status" value="1"/>
</dbReference>
<feature type="transmembrane region" description="Helical" evidence="1">
    <location>
        <begin position="179"/>
        <end position="197"/>
    </location>
</feature>
<evidence type="ECO:0000259" key="2">
    <source>
        <dbReference type="Pfam" id="PF02517"/>
    </source>
</evidence>
<proteinExistence type="predicted"/>
<feature type="transmembrane region" description="Helical" evidence="1">
    <location>
        <begin position="227"/>
        <end position="247"/>
    </location>
</feature>
<dbReference type="GO" id="GO:0080120">
    <property type="term" value="P:CAAX-box protein maturation"/>
    <property type="evidence" value="ECO:0007669"/>
    <property type="project" value="UniProtKB-ARBA"/>
</dbReference>
<dbReference type="InterPro" id="IPR052710">
    <property type="entry name" value="CAAX_protease"/>
</dbReference>
<comment type="caution">
    <text evidence="3">The sequence shown here is derived from an EMBL/GenBank/DDBJ whole genome shotgun (WGS) entry which is preliminary data.</text>
</comment>
<dbReference type="PANTHER" id="PTHR36435:SF1">
    <property type="entry name" value="CAAX AMINO TERMINAL PROTEASE FAMILY PROTEIN"/>
    <property type="match status" value="1"/>
</dbReference>
<keyword evidence="1" id="KW-1133">Transmembrane helix</keyword>
<feature type="transmembrane region" description="Helical" evidence="1">
    <location>
        <begin position="111"/>
        <end position="131"/>
    </location>
</feature>
<dbReference type="RefSeq" id="WP_303737522.1">
    <property type="nucleotide sequence ID" value="NZ_SUTE01000074.1"/>
</dbReference>
<evidence type="ECO:0000256" key="1">
    <source>
        <dbReference type="SAM" id="Phobius"/>
    </source>
</evidence>
<feature type="transmembrane region" description="Helical" evidence="1">
    <location>
        <begin position="21"/>
        <end position="51"/>
    </location>
</feature>
<keyword evidence="1" id="KW-0472">Membrane</keyword>
<feature type="transmembrane region" description="Helical" evidence="1">
    <location>
        <begin position="143"/>
        <end position="167"/>
    </location>
</feature>
<keyword evidence="3" id="KW-0378">Hydrolase</keyword>
<dbReference type="EMBL" id="SUTE01000074">
    <property type="protein sequence ID" value="MBE6505871.1"/>
    <property type="molecule type" value="Genomic_DNA"/>
</dbReference>
<feature type="domain" description="CAAX prenyl protease 2/Lysostaphin resistance protein A-like" evidence="2">
    <location>
        <begin position="148"/>
        <end position="237"/>
    </location>
</feature>
<evidence type="ECO:0000313" key="4">
    <source>
        <dbReference type="Proteomes" id="UP000762703"/>
    </source>
</evidence>
<accession>A0A8T3VM96</accession>
<keyword evidence="1" id="KW-0812">Transmembrane</keyword>
<protein>
    <submittedName>
        <fullName evidence="3">CPBP family intramembrane metalloprotease</fullName>
    </submittedName>
</protein>
<dbReference type="InterPro" id="IPR003675">
    <property type="entry name" value="Rce1/LyrA-like_dom"/>
</dbReference>
<dbReference type="Proteomes" id="UP000762703">
    <property type="component" value="Unassembled WGS sequence"/>
</dbReference>
<feature type="transmembrane region" description="Helical" evidence="1">
    <location>
        <begin position="203"/>
        <end position="220"/>
    </location>
</feature>